<gene>
    <name evidence="1" type="ORF">PCASD_26567</name>
</gene>
<proteinExistence type="predicted"/>
<comment type="caution">
    <text evidence="1">The sequence shown here is derived from an EMBL/GenBank/DDBJ whole genome shotgun (WGS) entry which is preliminary data.</text>
</comment>
<reference evidence="1 2" key="1">
    <citation type="submission" date="2017-11" db="EMBL/GenBank/DDBJ databases">
        <title>De novo assembly and phasing of dikaryotic genomes from two isolates of Puccinia coronata f. sp. avenae, the causal agent of oat crown rust.</title>
        <authorList>
            <person name="Miller M.E."/>
            <person name="Zhang Y."/>
            <person name="Omidvar V."/>
            <person name="Sperschneider J."/>
            <person name="Schwessinger B."/>
            <person name="Raley C."/>
            <person name="Palmer J.M."/>
            <person name="Garnica D."/>
            <person name="Upadhyaya N."/>
            <person name="Rathjen J."/>
            <person name="Taylor J.M."/>
            <person name="Park R.F."/>
            <person name="Dodds P.N."/>
            <person name="Hirsch C.D."/>
            <person name="Kianian S.F."/>
            <person name="Figueroa M."/>
        </authorList>
    </citation>
    <scope>NUCLEOTIDE SEQUENCE [LARGE SCALE GENOMIC DNA]</scope>
    <source>
        <strain evidence="1">12SD80</strain>
    </source>
</reference>
<dbReference type="AlphaFoldDB" id="A0A2N5TJM5"/>
<dbReference type="Proteomes" id="UP000235392">
    <property type="component" value="Unassembled WGS sequence"/>
</dbReference>
<protein>
    <submittedName>
        <fullName evidence="1">Uncharacterized protein</fullName>
    </submittedName>
</protein>
<organism evidence="1 2">
    <name type="scientific">Puccinia coronata f. sp. avenae</name>
    <dbReference type="NCBI Taxonomy" id="200324"/>
    <lineage>
        <taxon>Eukaryota</taxon>
        <taxon>Fungi</taxon>
        <taxon>Dikarya</taxon>
        <taxon>Basidiomycota</taxon>
        <taxon>Pucciniomycotina</taxon>
        <taxon>Pucciniomycetes</taxon>
        <taxon>Pucciniales</taxon>
        <taxon>Pucciniaceae</taxon>
        <taxon>Puccinia</taxon>
    </lineage>
</organism>
<sequence length="173" mass="18659">MLARMVASEFTSDAAIRFKLGRRATDCQAHWLTNSGVNQITRQDLASPQAWRLPDLRCSPTPQVHCAKRWSPLACPCPAAVQQWNQPFPEHPTSPGIATCQPWANPLSRTNHSYLPCTNPSVVQLGATARARAGQSPDGPSLALGVCPSGVPLPSPGLRANIMPLLCHETHLS</sequence>
<evidence type="ECO:0000313" key="2">
    <source>
        <dbReference type="Proteomes" id="UP000235392"/>
    </source>
</evidence>
<evidence type="ECO:0000313" key="1">
    <source>
        <dbReference type="EMBL" id="PLW25697.1"/>
    </source>
</evidence>
<accession>A0A2N5TJM5</accession>
<dbReference type="EMBL" id="PGCI01000516">
    <property type="protein sequence ID" value="PLW25697.1"/>
    <property type="molecule type" value="Genomic_DNA"/>
</dbReference>
<name>A0A2N5TJM5_9BASI</name>